<dbReference type="EMBL" id="LR796954">
    <property type="protein sequence ID" value="CAB4177567.1"/>
    <property type="molecule type" value="Genomic_DNA"/>
</dbReference>
<evidence type="ECO:0000313" key="2">
    <source>
        <dbReference type="EMBL" id="CAB4177567.1"/>
    </source>
</evidence>
<accession>A0A6J5Q4U9</accession>
<dbReference type="EMBL" id="LR797110">
    <property type="protein sequence ID" value="CAB4187370.1"/>
    <property type="molecule type" value="Genomic_DNA"/>
</dbReference>
<evidence type="ECO:0000313" key="4">
    <source>
        <dbReference type="EMBL" id="CAB4199829.1"/>
    </source>
</evidence>
<evidence type="ECO:0000313" key="1">
    <source>
        <dbReference type="EMBL" id="CAB4146508.1"/>
    </source>
</evidence>
<reference evidence="2" key="1">
    <citation type="submission" date="2020-05" db="EMBL/GenBank/DDBJ databases">
        <authorList>
            <person name="Chiriac C."/>
            <person name="Salcher M."/>
            <person name="Ghai R."/>
            <person name="Kavagutti S V."/>
        </authorList>
    </citation>
    <scope>NUCLEOTIDE SEQUENCE</scope>
</reference>
<proteinExistence type="predicted"/>
<name>A0A6J5Q4U9_9CAUD</name>
<sequence>MRITDSKQVKKGDRIAMLERSNVHGVFSVSRWTVTAAGKQKILLSREDGTMRGYQIYAWLLSKDNTNFRILTVDNLESDVAELASAFNAQEIASMEILIERYSEPRYTAYRESMERDLIAQRNLQIEYRNL</sequence>
<protein>
    <submittedName>
        <fullName evidence="2">Uncharacterized protein</fullName>
    </submittedName>
</protein>
<evidence type="ECO:0000313" key="3">
    <source>
        <dbReference type="EMBL" id="CAB4187370.1"/>
    </source>
</evidence>
<dbReference type="EMBL" id="LR796467">
    <property type="protein sequence ID" value="CAB4146508.1"/>
    <property type="molecule type" value="Genomic_DNA"/>
</dbReference>
<gene>
    <name evidence="2" type="ORF">UFOVP1008_12</name>
    <name evidence="3" type="ORF">UFOVP1160_34</name>
    <name evidence="4" type="ORF">UFOVP1352_16</name>
    <name evidence="1" type="ORF">UFOVP498_20</name>
</gene>
<dbReference type="EMBL" id="LR797301">
    <property type="protein sequence ID" value="CAB4199829.1"/>
    <property type="molecule type" value="Genomic_DNA"/>
</dbReference>
<organism evidence="2">
    <name type="scientific">uncultured Caudovirales phage</name>
    <dbReference type="NCBI Taxonomy" id="2100421"/>
    <lineage>
        <taxon>Viruses</taxon>
        <taxon>Duplodnaviria</taxon>
        <taxon>Heunggongvirae</taxon>
        <taxon>Uroviricota</taxon>
        <taxon>Caudoviricetes</taxon>
        <taxon>Peduoviridae</taxon>
        <taxon>Maltschvirus</taxon>
        <taxon>Maltschvirus maltsch</taxon>
    </lineage>
</organism>